<feature type="compositionally biased region" description="Basic residues" evidence="1">
    <location>
        <begin position="1"/>
        <end position="12"/>
    </location>
</feature>
<sequence length="109" mass="11588">MPPKKSKPKRTPHPNETPKKHLAPGHGHVERAKNNMWSTGDTPSSASAVTTAQGSKPKYKVMGSTDLMSIGRGGGGGVKKKVVKPVVVEKEGEKEKEGDRGNPDANFFG</sequence>
<feature type="region of interest" description="Disordered" evidence="1">
    <location>
        <begin position="89"/>
        <end position="109"/>
    </location>
</feature>
<name>A0A9W7AGH1_9STRA</name>
<dbReference type="Proteomes" id="UP001165122">
    <property type="component" value="Unassembled WGS sequence"/>
</dbReference>
<organism evidence="2 3">
    <name type="scientific">Triparma laevis f. longispina</name>
    <dbReference type="NCBI Taxonomy" id="1714387"/>
    <lineage>
        <taxon>Eukaryota</taxon>
        <taxon>Sar</taxon>
        <taxon>Stramenopiles</taxon>
        <taxon>Ochrophyta</taxon>
        <taxon>Bolidophyceae</taxon>
        <taxon>Parmales</taxon>
        <taxon>Triparmaceae</taxon>
        <taxon>Triparma</taxon>
    </lineage>
</organism>
<feature type="compositionally biased region" description="Polar residues" evidence="1">
    <location>
        <begin position="35"/>
        <end position="54"/>
    </location>
</feature>
<dbReference type="EMBL" id="BRXW01000581">
    <property type="protein sequence ID" value="GMH67899.1"/>
    <property type="molecule type" value="Genomic_DNA"/>
</dbReference>
<feature type="region of interest" description="Disordered" evidence="1">
    <location>
        <begin position="1"/>
        <end position="57"/>
    </location>
</feature>
<dbReference type="AlphaFoldDB" id="A0A9W7AGH1"/>
<proteinExistence type="predicted"/>
<gene>
    <name evidence="2" type="ORF">TrLO_g3034</name>
</gene>
<dbReference type="OrthoDB" id="200864at2759"/>
<keyword evidence="3" id="KW-1185">Reference proteome</keyword>
<reference evidence="3" key="1">
    <citation type="journal article" date="2023" name="Commun. Biol.">
        <title>Genome analysis of Parmales, the sister group of diatoms, reveals the evolutionary specialization of diatoms from phago-mixotrophs to photoautotrophs.</title>
        <authorList>
            <person name="Ban H."/>
            <person name="Sato S."/>
            <person name="Yoshikawa S."/>
            <person name="Yamada K."/>
            <person name="Nakamura Y."/>
            <person name="Ichinomiya M."/>
            <person name="Sato N."/>
            <person name="Blanc-Mathieu R."/>
            <person name="Endo H."/>
            <person name="Kuwata A."/>
            <person name="Ogata H."/>
        </authorList>
    </citation>
    <scope>NUCLEOTIDE SEQUENCE [LARGE SCALE GENOMIC DNA]</scope>
    <source>
        <strain evidence="3">NIES 3700</strain>
    </source>
</reference>
<evidence type="ECO:0000313" key="3">
    <source>
        <dbReference type="Proteomes" id="UP001165122"/>
    </source>
</evidence>
<evidence type="ECO:0000256" key="1">
    <source>
        <dbReference type="SAM" id="MobiDB-lite"/>
    </source>
</evidence>
<comment type="caution">
    <text evidence="2">The sequence shown here is derived from an EMBL/GenBank/DDBJ whole genome shotgun (WGS) entry which is preliminary data.</text>
</comment>
<accession>A0A9W7AGH1</accession>
<feature type="compositionally biased region" description="Basic and acidic residues" evidence="1">
    <location>
        <begin position="89"/>
        <end position="102"/>
    </location>
</feature>
<protein>
    <submittedName>
        <fullName evidence="2">Uncharacterized protein</fullName>
    </submittedName>
</protein>
<evidence type="ECO:0000313" key="2">
    <source>
        <dbReference type="EMBL" id="GMH67899.1"/>
    </source>
</evidence>